<organism evidence="1 2">
    <name type="scientific">Actinomadura rugatobispora</name>
    <dbReference type="NCBI Taxonomy" id="1994"/>
    <lineage>
        <taxon>Bacteria</taxon>
        <taxon>Bacillati</taxon>
        <taxon>Actinomycetota</taxon>
        <taxon>Actinomycetes</taxon>
        <taxon>Streptosporangiales</taxon>
        <taxon>Thermomonosporaceae</taxon>
        <taxon>Actinomadura</taxon>
    </lineage>
</organism>
<comment type="caution">
    <text evidence="1">The sequence shown here is derived from an EMBL/GenBank/DDBJ whole genome shotgun (WGS) entry which is preliminary data.</text>
</comment>
<reference evidence="2" key="1">
    <citation type="journal article" date="2019" name="Int. J. Syst. Evol. Microbiol.">
        <title>The Global Catalogue of Microorganisms (GCM) 10K type strain sequencing project: providing services to taxonomists for standard genome sequencing and annotation.</title>
        <authorList>
            <consortium name="The Broad Institute Genomics Platform"/>
            <consortium name="The Broad Institute Genome Sequencing Center for Infectious Disease"/>
            <person name="Wu L."/>
            <person name="Ma J."/>
        </authorList>
    </citation>
    <scope>NUCLEOTIDE SEQUENCE [LARGE SCALE GENOMIC DNA]</scope>
    <source>
        <strain evidence="2">KCTC 42087</strain>
    </source>
</reference>
<protein>
    <submittedName>
        <fullName evidence="1">Uncharacterized protein</fullName>
    </submittedName>
</protein>
<keyword evidence="2" id="KW-1185">Reference proteome</keyword>
<sequence>MNQPHTRPETLAAVRRLAGAGPELDPSRSAEATETVGRALAEAVRAFAPEVLLTSGEGADAVLAHIVARELGVRAAPFYLEEGVIEVDAALIRGRRVVLMVARGVRPLRLSTMHSFVATHDAELAGIVEVIGSPGAAAEVPVPYAALVDEPALSSDEGR</sequence>
<dbReference type="Proteomes" id="UP001596074">
    <property type="component" value="Unassembled WGS sequence"/>
</dbReference>
<dbReference type="EMBL" id="JBHSON010000013">
    <property type="protein sequence ID" value="MFC5746268.1"/>
    <property type="molecule type" value="Genomic_DNA"/>
</dbReference>
<accession>A0ABW0ZV84</accession>
<evidence type="ECO:0000313" key="2">
    <source>
        <dbReference type="Proteomes" id="UP001596074"/>
    </source>
</evidence>
<dbReference type="RefSeq" id="WP_378281891.1">
    <property type="nucleotide sequence ID" value="NZ_JBHSON010000013.1"/>
</dbReference>
<name>A0ABW0ZV84_9ACTN</name>
<evidence type="ECO:0000313" key="1">
    <source>
        <dbReference type="EMBL" id="MFC5746268.1"/>
    </source>
</evidence>
<proteinExistence type="predicted"/>
<gene>
    <name evidence="1" type="ORF">ACFPZN_11665</name>
</gene>